<organism evidence="2 3">
    <name type="scientific">Rahnella victoriana</name>
    <dbReference type="NCBI Taxonomy" id="1510570"/>
    <lineage>
        <taxon>Bacteria</taxon>
        <taxon>Pseudomonadati</taxon>
        <taxon>Pseudomonadota</taxon>
        <taxon>Gammaproteobacteria</taxon>
        <taxon>Enterobacterales</taxon>
        <taxon>Yersiniaceae</taxon>
        <taxon>Rahnella</taxon>
    </lineage>
</organism>
<reference evidence="2 3" key="1">
    <citation type="submission" date="2020-11" db="EMBL/GenBank/DDBJ databases">
        <title>Taxonomic investigation of Rahnella spp.</title>
        <authorList>
            <person name="Lee S.D."/>
        </authorList>
    </citation>
    <scope>NUCLEOTIDE SEQUENCE [LARGE SCALE GENOMIC DNA]</scope>
    <source>
        <strain evidence="2 3">SAP-10</strain>
    </source>
</reference>
<evidence type="ECO:0000313" key="2">
    <source>
        <dbReference type="EMBL" id="MBF7955404.1"/>
    </source>
</evidence>
<accession>A0ABS0DS09</accession>
<evidence type="ECO:0000313" key="3">
    <source>
        <dbReference type="Proteomes" id="UP000600307"/>
    </source>
</evidence>
<keyword evidence="3" id="KW-1185">Reference proteome</keyword>
<keyword evidence="2" id="KW-0378">Hydrolase</keyword>
<gene>
    <name evidence="2" type="ORF">IV431_07565</name>
</gene>
<dbReference type="Pfam" id="PF13391">
    <property type="entry name" value="HNH_2"/>
    <property type="match status" value="1"/>
</dbReference>
<proteinExistence type="predicted"/>
<dbReference type="EMBL" id="JADOBH010000001">
    <property type="protein sequence ID" value="MBF7955404.1"/>
    <property type="molecule type" value="Genomic_DNA"/>
</dbReference>
<sequence length="315" mass="36268">MSASIHKVIGYNIMQFFNDAFSNSTLVDINDVDRFSSICYQELSLENGCSIRFTRWRDDAMPFYIILFNEKGRYIFELDLSMLLFRNDQYTWHLKSPQHKTTLSALIENLGETGRFSEEYIESIRQQKELLQSGINTPKNGFTFLDEVSWNILTTRLLHLVSSVFTHHGINNISYNAPVLPEARDDEEEYEEYRRRVRRGQNTLKLKLFELYDSQCAITGCPAVEVLEAAHIVGHAESGINHSANGLLLRADIHILFDKRLLKIDPTTFKVVLNESLKGTGYWTLNGKKLRKRNDGSHPSAEYLAQHFCFGTSVE</sequence>
<name>A0ABS0DS09_9GAMM</name>
<evidence type="ECO:0000259" key="1">
    <source>
        <dbReference type="Pfam" id="PF13391"/>
    </source>
</evidence>
<protein>
    <submittedName>
        <fullName evidence="2">HNH endonuclease</fullName>
    </submittedName>
</protein>
<feature type="domain" description="HNH nuclease" evidence="1">
    <location>
        <begin position="216"/>
        <end position="264"/>
    </location>
</feature>
<dbReference type="RefSeq" id="WP_195816950.1">
    <property type="nucleotide sequence ID" value="NZ_JADOBH010000001.1"/>
</dbReference>
<comment type="caution">
    <text evidence="2">The sequence shown here is derived from an EMBL/GenBank/DDBJ whole genome shotgun (WGS) entry which is preliminary data.</text>
</comment>
<dbReference type="GO" id="GO:0004519">
    <property type="term" value="F:endonuclease activity"/>
    <property type="evidence" value="ECO:0007669"/>
    <property type="project" value="UniProtKB-KW"/>
</dbReference>
<keyword evidence="2" id="KW-0255">Endonuclease</keyword>
<dbReference type="Proteomes" id="UP000600307">
    <property type="component" value="Unassembled WGS sequence"/>
</dbReference>
<dbReference type="InterPro" id="IPR003615">
    <property type="entry name" value="HNH_nuc"/>
</dbReference>
<keyword evidence="2" id="KW-0540">Nuclease</keyword>